<keyword evidence="2" id="KW-1185">Reference proteome</keyword>
<organism evidence="1 2">
    <name type="scientific">Mesorhizobium atlanticum</name>
    <dbReference type="NCBI Taxonomy" id="2233532"/>
    <lineage>
        <taxon>Bacteria</taxon>
        <taxon>Pseudomonadati</taxon>
        <taxon>Pseudomonadota</taxon>
        <taxon>Alphaproteobacteria</taxon>
        <taxon>Hyphomicrobiales</taxon>
        <taxon>Phyllobacteriaceae</taxon>
        <taxon>Mesorhizobium</taxon>
    </lineage>
</organism>
<gene>
    <name evidence="1" type="ORF">DPM35_14015</name>
</gene>
<evidence type="ECO:0000313" key="2">
    <source>
        <dbReference type="Proteomes" id="UP000251956"/>
    </source>
</evidence>
<sequence>MSLIPPDHPLLPSDLDQAPISDRVRLFSGWMEELGVHPLAAATFLAPNLFPNFIDRDVTDDLAQLVRLVEASDIAFAATDAGHLPCIMGMHQGPRGTSRPLLGLFRHMLK</sequence>
<dbReference type="Proteomes" id="UP000251956">
    <property type="component" value="Unassembled WGS sequence"/>
</dbReference>
<proteinExistence type="predicted"/>
<accession>A0A330GSH6</accession>
<comment type="caution">
    <text evidence="1">The sequence shown here is derived from an EMBL/GenBank/DDBJ whole genome shotgun (WGS) entry which is preliminary data.</text>
</comment>
<dbReference type="EMBL" id="QMBQ01000004">
    <property type="protein sequence ID" value="RAZ75856.1"/>
    <property type="molecule type" value="Genomic_DNA"/>
</dbReference>
<reference evidence="1 2" key="2">
    <citation type="submission" date="2018-07" db="EMBL/GenBank/DDBJ databases">
        <title>Diversity of Mesorhizobium strains in Brazil.</title>
        <authorList>
            <person name="Helene L.C.F."/>
            <person name="Dall'Agnol R."/>
            <person name="Delamuta J.R.M."/>
            <person name="Hungria M."/>
        </authorList>
    </citation>
    <scope>NUCLEOTIDE SEQUENCE [LARGE SCALE GENOMIC DNA]</scope>
    <source>
        <strain evidence="1 2">CNPSo 3140</strain>
    </source>
</reference>
<protein>
    <submittedName>
        <fullName evidence="1">Uncharacterized protein</fullName>
    </submittedName>
</protein>
<reference evidence="2" key="1">
    <citation type="submission" date="2018-06" db="EMBL/GenBank/DDBJ databases">
        <authorList>
            <person name="Helene L.C."/>
            <person name="Dall'Agnol R."/>
            <person name="Delamuta J.R."/>
            <person name="Hungria M."/>
        </authorList>
    </citation>
    <scope>NUCLEOTIDE SEQUENCE [LARGE SCALE GENOMIC DNA]</scope>
    <source>
        <strain evidence="2">CNPSo 3140</strain>
    </source>
</reference>
<dbReference type="AlphaFoldDB" id="A0A330GSH6"/>
<evidence type="ECO:0000313" key="1">
    <source>
        <dbReference type="EMBL" id="RAZ75856.1"/>
    </source>
</evidence>
<name>A0A330GSH6_9HYPH</name>